<evidence type="ECO:0000256" key="2">
    <source>
        <dbReference type="ARBA" id="ARBA00005254"/>
    </source>
</evidence>
<dbReference type="InterPro" id="IPR045002">
    <property type="entry name" value="Ech1-like"/>
</dbReference>
<dbReference type="GO" id="GO:0006635">
    <property type="term" value="P:fatty acid beta-oxidation"/>
    <property type="evidence" value="ECO:0007669"/>
    <property type="project" value="UniProtKB-UniPathway"/>
</dbReference>
<evidence type="ECO:0000256" key="5">
    <source>
        <dbReference type="ARBA" id="ARBA00023235"/>
    </source>
</evidence>
<dbReference type="Gene3D" id="1.10.12.10">
    <property type="entry name" value="Lyase 2-enoyl-coa Hydratase, Chain A, domain 2"/>
    <property type="match status" value="1"/>
</dbReference>
<protein>
    <submittedName>
        <fullName evidence="7">Crotonase/enoyl-CoA hydratase family protein</fullName>
    </submittedName>
</protein>
<evidence type="ECO:0000313" key="7">
    <source>
        <dbReference type="EMBL" id="QFI71848.1"/>
    </source>
</evidence>
<dbReference type="NCBIfam" id="NF005699">
    <property type="entry name" value="PRK07509.1"/>
    <property type="match status" value="1"/>
</dbReference>
<evidence type="ECO:0000313" key="8">
    <source>
        <dbReference type="Proteomes" id="UP000325641"/>
    </source>
</evidence>
<keyword evidence="5" id="KW-0413">Isomerase</keyword>
<dbReference type="UniPathway" id="UPA00659"/>
<dbReference type="GO" id="GO:0016853">
    <property type="term" value="F:isomerase activity"/>
    <property type="evidence" value="ECO:0007669"/>
    <property type="project" value="UniProtKB-KW"/>
</dbReference>
<dbReference type="Gene3D" id="3.90.226.10">
    <property type="entry name" value="2-enoyl-CoA Hydratase, Chain A, domain 1"/>
    <property type="match status" value="1"/>
</dbReference>
<dbReference type="AlphaFoldDB" id="A0A5P6P178"/>
<proteinExistence type="inferred from homology"/>
<organism evidence="7 8">
    <name type="scientific">Bradyrhizobium betae</name>
    <dbReference type="NCBI Taxonomy" id="244734"/>
    <lineage>
        <taxon>Bacteria</taxon>
        <taxon>Pseudomonadati</taxon>
        <taxon>Pseudomonadota</taxon>
        <taxon>Alphaproteobacteria</taxon>
        <taxon>Hyphomicrobiales</taxon>
        <taxon>Nitrobacteraceae</taxon>
        <taxon>Bradyrhizobium</taxon>
    </lineage>
</organism>
<dbReference type="InterPro" id="IPR014748">
    <property type="entry name" value="Enoyl-CoA_hydra_C"/>
</dbReference>
<comment type="similarity">
    <text evidence="2 6">Belongs to the enoyl-CoA hydratase/isomerase family.</text>
</comment>
<name>A0A5P6P178_9BRAD</name>
<keyword evidence="4" id="KW-0443">Lipid metabolism</keyword>
<dbReference type="PANTHER" id="PTHR43149">
    <property type="entry name" value="ENOYL-COA HYDRATASE"/>
    <property type="match status" value="1"/>
</dbReference>
<comment type="pathway">
    <text evidence="1">Lipid metabolism; fatty acid beta-oxidation.</text>
</comment>
<dbReference type="RefSeq" id="WP_151642741.1">
    <property type="nucleotide sequence ID" value="NZ_CP044543.1"/>
</dbReference>
<keyword evidence="3" id="KW-0276">Fatty acid metabolism</keyword>
<dbReference type="Pfam" id="PF00378">
    <property type="entry name" value="ECH_1"/>
    <property type="match status" value="1"/>
</dbReference>
<dbReference type="PROSITE" id="PS00166">
    <property type="entry name" value="ENOYL_COA_HYDRATASE"/>
    <property type="match status" value="1"/>
</dbReference>
<dbReference type="Proteomes" id="UP000325641">
    <property type="component" value="Chromosome"/>
</dbReference>
<dbReference type="OrthoDB" id="9781757at2"/>
<dbReference type="KEGG" id="bbet:F8237_05335"/>
<reference evidence="8" key="1">
    <citation type="submission" date="2019-10" db="EMBL/GenBank/DDBJ databases">
        <title>Complete Genome Sequence of Bradyrhizobium betae type strain PL7HG1T.</title>
        <authorList>
            <person name="Bromfield E.S.P."/>
            <person name="Cloutier S."/>
        </authorList>
    </citation>
    <scope>NUCLEOTIDE SEQUENCE [LARGE SCALE GENOMIC DNA]</scope>
    <source>
        <strain evidence="8">PL7HG1</strain>
    </source>
</reference>
<dbReference type="InterPro" id="IPR018376">
    <property type="entry name" value="Enoyl-CoA_hyd/isom_CS"/>
</dbReference>
<dbReference type="EMBL" id="CP044543">
    <property type="protein sequence ID" value="QFI71848.1"/>
    <property type="molecule type" value="Genomic_DNA"/>
</dbReference>
<sequence>MEERVSISISEGVADVRLVRADKMNALDQAMFEALVAATERLSKEKGVRAVVLSGEGRAFCAGLDMGRFAAMKEGGGNGIPGGENRDLTKRTHGQANFPQQAVWGWRQLPVPVIAAVHGVAFGGGFQLSLGADMRFLSPDARMSVMEIKWGLVPDMAGTPVLASLVRDDILRDLTYTGRIFSAQEAMSYGLATRICDDPRAAALEVAREIAGKSPDAIRAAKRLLNNLSVDPGPALLAESVEQQKLIGSANQTEAVRSNLEKRAARYVD</sequence>
<gene>
    <name evidence="7" type="ORF">F8237_05335</name>
</gene>
<evidence type="ECO:0000256" key="4">
    <source>
        <dbReference type="ARBA" id="ARBA00023098"/>
    </source>
</evidence>
<dbReference type="SUPFAM" id="SSF52096">
    <property type="entry name" value="ClpP/crotonase"/>
    <property type="match status" value="1"/>
</dbReference>
<evidence type="ECO:0000256" key="1">
    <source>
        <dbReference type="ARBA" id="ARBA00005005"/>
    </source>
</evidence>
<dbReference type="InterPro" id="IPR001753">
    <property type="entry name" value="Enoyl-CoA_hydra/iso"/>
</dbReference>
<evidence type="ECO:0000256" key="6">
    <source>
        <dbReference type="RuleBase" id="RU003707"/>
    </source>
</evidence>
<evidence type="ECO:0000256" key="3">
    <source>
        <dbReference type="ARBA" id="ARBA00022832"/>
    </source>
</evidence>
<dbReference type="CDD" id="cd06558">
    <property type="entry name" value="crotonase-like"/>
    <property type="match status" value="1"/>
</dbReference>
<accession>A0A5P6P178</accession>
<dbReference type="PANTHER" id="PTHR43149:SF1">
    <property type="entry name" value="DELTA(3,5)-DELTA(2,4)-DIENOYL-COA ISOMERASE, MITOCHONDRIAL"/>
    <property type="match status" value="1"/>
</dbReference>
<dbReference type="InterPro" id="IPR029045">
    <property type="entry name" value="ClpP/crotonase-like_dom_sf"/>
</dbReference>